<dbReference type="Proteomes" id="UP000286186">
    <property type="component" value="Unassembled WGS sequence"/>
</dbReference>
<name>A0A414R9U8_9FIRM</name>
<sequence length="481" mass="57376">MAISRILHMNSHHRSKGSHLQVAIDYILKDEKTMNGLLTGSVNCIKENAYECMKETKRLYGKMDKRQGYHLIISFEENECDGDTAMKVIEEFVHEYLESDYEVVYAVHTNTDHIHGHIIWNSVRFTDGYKYHYKKGDWEKDIQPRIDRICEKYNLSTLDKSIKKTDKKEWDVLKDGPFIWNEQIKQDIDACVLRASDYSMFLQMLESEGYEIKQGKYLAVKPPGMERFRRTKTLGQGYGIDELKERIVKENLNTYRSNQIVRAPRVRMFKSKKVRKTRMTGLQRQYFREMYRLGKIRKQPYSQVWKYRKDVKKFQLLQKQYLFLAKYDVTDVEQISDVQKDLRKKVSVLLKAKKVIVNEMDKHLKVFQAVENIDKEKKATIFYKMGDDTFKESEQIVSEARATLKEEGVSFEEVKKLKEYYTELLQANEKETKQLRKEISVGYKIIKEVKVRQENKEIEEKAIKEEKNKQEKQEKKHVRRK</sequence>
<dbReference type="Pfam" id="PF03432">
    <property type="entry name" value="Relaxase"/>
    <property type="match status" value="1"/>
</dbReference>
<evidence type="ECO:0000259" key="2">
    <source>
        <dbReference type="Pfam" id="PF03432"/>
    </source>
</evidence>
<feature type="domain" description="MobA/VirD2-like nuclease" evidence="2">
    <location>
        <begin position="26"/>
        <end position="155"/>
    </location>
</feature>
<reference evidence="3 4" key="1">
    <citation type="submission" date="2018-08" db="EMBL/GenBank/DDBJ databases">
        <title>A genome reference for cultivated species of the human gut microbiota.</title>
        <authorList>
            <person name="Zou Y."/>
            <person name="Xue W."/>
            <person name="Luo G."/>
        </authorList>
    </citation>
    <scope>NUCLEOTIDE SEQUENCE [LARGE SCALE GENOMIC DNA]</scope>
    <source>
        <strain evidence="3 4">AM23-22</strain>
    </source>
</reference>
<organism evidence="3 4">
    <name type="scientific">Eubacterium ventriosum</name>
    <dbReference type="NCBI Taxonomy" id="39496"/>
    <lineage>
        <taxon>Bacteria</taxon>
        <taxon>Bacillati</taxon>
        <taxon>Bacillota</taxon>
        <taxon>Clostridia</taxon>
        <taxon>Eubacteriales</taxon>
        <taxon>Eubacteriaceae</taxon>
        <taxon>Eubacterium</taxon>
    </lineage>
</organism>
<evidence type="ECO:0000313" key="4">
    <source>
        <dbReference type="Proteomes" id="UP000286186"/>
    </source>
</evidence>
<feature type="compositionally biased region" description="Basic and acidic residues" evidence="1">
    <location>
        <begin position="460"/>
        <end position="474"/>
    </location>
</feature>
<comment type="caution">
    <text evidence="3">The sequence shown here is derived from an EMBL/GenBank/DDBJ whole genome shotgun (WGS) entry which is preliminary data.</text>
</comment>
<feature type="region of interest" description="Disordered" evidence="1">
    <location>
        <begin position="460"/>
        <end position="481"/>
    </location>
</feature>
<dbReference type="EMBL" id="QRHR01000003">
    <property type="protein sequence ID" value="RHF89775.1"/>
    <property type="molecule type" value="Genomic_DNA"/>
</dbReference>
<protein>
    <submittedName>
        <fullName evidence="3">Relaxase</fullName>
    </submittedName>
</protein>
<dbReference type="RefSeq" id="WP_118231525.1">
    <property type="nucleotide sequence ID" value="NZ_CATWJF010000012.1"/>
</dbReference>
<proteinExistence type="predicted"/>
<accession>A0A414R9U8</accession>
<dbReference type="AlphaFoldDB" id="A0A414R9U8"/>
<gene>
    <name evidence="3" type="ORF">DW652_04715</name>
</gene>
<dbReference type="InterPro" id="IPR005094">
    <property type="entry name" value="Endonuclease_MobA/VirD2"/>
</dbReference>
<evidence type="ECO:0000313" key="3">
    <source>
        <dbReference type="EMBL" id="RHF89775.1"/>
    </source>
</evidence>
<evidence type="ECO:0000256" key="1">
    <source>
        <dbReference type="SAM" id="MobiDB-lite"/>
    </source>
</evidence>